<comment type="similarity">
    <text evidence="1">Belongs to the 1-acyl-sn-glycerol-3-phosphate acyltransferase family.</text>
</comment>
<dbReference type="Proteomes" id="UP000322225">
    <property type="component" value="Chromosome 10"/>
</dbReference>
<dbReference type="SMART" id="SM00563">
    <property type="entry name" value="PlsC"/>
    <property type="match status" value="1"/>
</dbReference>
<dbReference type="GO" id="GO:0003841">
    <property type="term" value="F:1-acylglycerol-3-phosphate O-acyltransferase activity"/>
    <property type="evidence" value="ECO:0007669"/>
    <property type="project" value="TreeGrafter"/>
</dbReference>
<dbReference type="PANTHER" id="PTHR10983">
    <property type="entry name" value="1-ACYLGLYCEROL-3-PHOSPHATE ACYLTRANSFERASE-RELATED"/>
    <property type="match status" value="1"/>
</dbReference>
<dbReference type="Pfam" id="PF01553">
    <property type="entry name" value="Acyltransferase"/>
    <property type="match status" value="1"/>
</dbReference>
<dbReference type="PANTHER" id="PTHR10983:SF24">
    <property type="entry name" value="1-ACYLGLYCEROL-3-PHOSPHATE O-ACYLTRANSFERASE 3, ISOFORM E-RELATED"/>
    <property type="match status" value="1"/>
</dbReference>
<dbReference type="GeneID" id="43588414"/>
<organism evidence="4 5">
    <name type="scientific">Kwoniella shandongensis</name>
    <dbReference type="NCBI Taxonomy" id="1734106"/>
    <lineage>
        <taxon>Eukaryota</taxon>
        <taxon>Fungi</taxon>
        <taxon>Dikarya</taxon>
        <taxon>Basidiomycota</taxon>
        <taxon>Agaricomycotina</taxon>
        <taxon>Tremellomycetes</taxon>
        <taxon>Tremellales</taxon>
        <taxon>Cryptococcaceae</taxon>
        <taxon>Kwoniella</taxon>
    </lineage>
</organism>
<dbReference type="InterPro" id="IPR032098">
    <property type="entry name" value="Acyltransf_C"/>
</dbReference>
<dbReference type="AlphaFoldDB" id="A0A5M6C0T3"/>
<evidence type="ECO:0000256" key="3">
    <source>
        <dbReference type="ARBA" id="ARBA00023315"/>
    </source>
</evidence>
<proteinExistence type="inferred from homology"/>
<accession>A0A5M6C0T3</accession>
<reference evidence="4" key="1">
    <citation type="submission" date="2017-08" db="EMBL/GenBank/DDBJ databases">
        <authorList>
            <person name="Cuomo C."/>
            <person name="Billmyre B."/>
            <person name="Heitman J."/>
        </authorList>
    </citation>
    <scope>NUCLEOTIDE SEQUENCE</scope>
    <source>
        <strain evidence="4">CBS 12478</strain>
    </source>
</reference>
<dbReference type="OrthoDB" id="189226at2759"/>
<evidence type="ECO:0000313" key="5">
    <source>
        <dbReference type="Proteomes" id="UP000322225"/>
    </source>
</evidence>
<evidence type="ECO:0000256" key="1">
    <source>
        <dbReference type="ARBA" id="ARBA00008655"/>
    </source>
</evidence>
<evidence type="ECO:0000313" key="4">
    <source>
        <dbReference type="EMBL" id="WWD21293.1"/>
    </source>
</evidence>
<keyword evidence="2" id="KW-0808">Transferase</keyword>
<name>A0A5M6C0T3_9TREE</name>
<dbReference type="InterPro" id="IPR002123">
    <property type="entry name" value="Plipid/glycerol_acylTrfase"/>
</dbReference>
<reference evidence="4" key="2">
    <citation type="submission" date="2024-01" db="EMBL/GenBank/DDBJ databases">
        <title>Comparative genomics of Cryptococcus and Kwoniella reveals pathogenesis evolution and contrasting modes of karyotype evolution via chromosome fusion or intercentromeric recombination.</title>
        <authorList>
            <person name="Coelho M.A."/>
            <person name="David-Palma M."/>
            <person name="Shea T."/>
            <person name="Bowers K."/>
            <person name="McGinley-Smith S."/>
            <person name="Mohammad A.W."/>
            <person name="Gnirke A."/>
            <person name="Yurkov A.M."/>
            <person name="Nowrousian M."/>
            <person name="Sun S."/>
            <person name="Cuomo C.A."/>
            <person name="Heitman J."/>
        </authorList>
    </citation>
    <scope>NUCLEOTIDE SEQUENCE</scope>
    <source>
        <strain evidence="4">CBS 12478</strain>
    </source>
</reference>
<dbReference type="KEGG" id="ksn:43588414"/>
<dbReference type="SUPFAM" id="SSF69593">
    <property type="entry name" value="Glycerol-3-phosphate (1)-acyltransferase"/>
    <property type="match status" value="1"/>
</dbReference>
<keyword evidence="5" id="KW-1185">Reference proteome</keyword>
<protein>
    <submittedName>
        <fullName evidence="4">Uncharacterized protein</fullName>
    </submittedName>
</protein>
<keyword evidence="3" id="KW-0012">Acyltransferase</keyword>
<dbReference type="GO" id="GO:0012505">
    <property type="term" value="C:endomembrane system"/>
    <property type="evidence" value="ECO:0007669"/>
    <property type="project" value="TreeGrafter"/>
</dbReference>
<dbReference type="Pfam" id="PF16076">
    <property type="entry name" value="Acyltransf_C"/>
    <property type="match status" value="1"/>
</dbReference>
<gene>
    <name evidence="4" type="ORF">CI109_105777</name>
</gene>
<sequence>MRSNFLKLVRSIPTSTWKQRSHPAFNSYILLVRHTLALIVLIVLADISLLLALGVKLVSELDSWNLACWTGEWFWGYMQRHWERRLNALDAIQVTGDEIPQDESALVICNHIGYSDYYLVQHLASRAKMLGKSRYFVKKEIVRIPLFGWAFWAMGMILVSRDWTSDERLIEKAFAQVKENKHDCWIVLYPEGTRRTPNKILRSKAYAKANGKQELDHVLFPRTKGFVRTVRALRDSHIRYLYDLTFLYTSPNPDPYQVPSLAEQLSCEELARAGYKFRIHVRRIPLADLPEGKEELQHWCEQAWAEKDKVLSSMMDERGRLKN</sequence>
<dbReference type="CDD" id="cd07990">
    <property type="entry name" value="LPLAT_LCLAT1-like"/>
    <property type="match status" value="1"/>
</dbReference>
<evidence type="ECO:0000256" key="2">
    <source>
        <dbReference type="ARBA" id="ARBA00022679"/>
    </source>
</evidence>
<dbReference type="RefSeq" id="XP_031861512.1">
    <property type="nucleotide sequence ID" value="XM_032004281.1"/>
</dbReference>
<dbReference type="EMBL" id="CP144060">
    <property type="protein sequence ID" value="WWD21293.1"/>
    <property type="molecule type" value="Genomic_DNA"/>
</dbReference>